<dbReference type="HOGENOM" id="CLU_1305999_0_0_1"/>
<dbReference type="Proteomes" id="UP000000305">
    <property type="component" value="Unassembled WGS sequence"/>
</dbReference>
<dbReference type="PhylomeDB" id="E9H871"/>
<dbReference type="KEGG" id="dpx:DAPPUDRAFT_326588"/>
<accession>E9H871</accession>
<evidence type="ECO:0000259" key="1">
    <source>
        <dbReference type="Pfam" id="PF14214"/>
    </source>
</evidence>
<feature type="domain" description="Helitron helicase-like" evidence="1">
    <location>
        <begin position="11"/>
        <end position="192"/>
    </location>
</feature>
<dbReference type="OrthoDB" id="6159664at2759"/>
<name>E9H871_DAPPU</name>
<evidence type="ECO:0000313" key="3">
    <source>
        <dbReference type="Proteomes" id="UP000000305"/>
    </source>
</evidence>
<reference evidence="2 3" key="1">
    <citation type="journal article" date="2011" name="Science">
        <title>The ecoresponsive genome of Daphnia pulex.</title>
        <authorList>
            <person name="Colbourne J.K."/>
            <person name="Pfrender M.E."/>
            <person name="Gilbert D."/>
            <person name="Thomas W.K."/>
            <person name="Tucker A."/>
            <person name="Oakley T.H."/>
            <person name="Tokishita S."/>
            <person name="Aerts A."/>
            <person name="Arnold G.J."/>
            <person name="Basu M.K."/>
            <person name="Bauer D.J."/>
            <person name="Caceres C.E."/>
            <person name="Carmel L."/>
            <person name="Casola C."/>
            <person name="Choi J.H."/>
            <person name="Detter J.C."/>
            <person name="Dong Q."/>
            <person name="Dusheyko S."/>
            <person name="Eads B.D."/>
            <person name="Frohlich T."/>
            <person name="Geiler-Samerotte K.A."/>
            <person name="Gerlach D."/>
            <person name="Hatcher P."/>
            <person name="Jogdeo S."/>
            <person name="Krijgsveld J."/>
            <person name="Kriventseva E.V."/>
            <person name="Kultz D."/>
            <person name="Laforsch C."/>
            <person name="Lindquist E."/>
            <person name="Lopez J."/>
            <person name="Manak J.R."/>
            <person name="Muller J."/>
            <person name="Pangilinan J."/>
            <person name="Patwardhan R.P."/>
            <person name="Pitluck S."/>
            <person name="Pritham E.J."/>
            <person name="Rechtsteiner A."/>
            <person name="Rho M."/>
            <person name="Rogozin I.B."/>
            <person name="Sakarya O."/>
            <person name="Salamov A."/>
            <person name="Schaack S."/>
            <person name="Shapiro H."/>
            <person name="Shiga Y."/>
            <person name="Skalitzky C."/>
            <person name="Smith Z."/>
            <person name="Souvorov A."/>
            <person name="Sung W."/>
            <person name="Tang Z."/>
            <person name="Tsuchiya D."/>
            <person name="Tu H."/>
            <person name="Vos H."/>
            <person name="Wang M."/>
            <person name="Wolf Y.I."/>
            <person name="Yamagata H."/>
            <person name="Yamada T."/>
            <person name="Ye Y."/>
            <person name="Shaw J.R."/>
            <person name="Andrews J."/>
            <person name="Crease T.J."/>
            <person name="Tang H."/>
            <person name="Lucas S.M."/>
            <person name="Robertson H.M."/>
            <person name="Bork P."/>
            <person name="Koonin E.V."/>
            <person name="Zdobnov E.M."/>
            <person name="Grigoriev I.V."/>
            <person name="Lynch M."/>
            <person name="Boore J.L."/>
        </authorList>
    </citation>
    <scope>NUCLEOTIDE SEQUENCE [LARGE SCALE GENOMIC DNA]</scope>
</reference>
<gene>
    <name evidence="2" type="ORF">DAPPUDRAFT_326588</name>
</gene>
<proteinExistence type="predicted"/>
<organism evidence="2 3">
    <name type="scientific">Daphnia pulex</name>
    <name type="common">Water flea</name>
    <dbReference type="NCBI Taxonomy" id="6669"/>
    <lineage>
        <taxon>Eukaryota</taxon>
        <taxon>Metazoa</taxon>
        <taxon>Ecdysozoa</taxon>
        <taxon>Arthropoda</taxon>
        <taxon>Crustacea</taxon>
        <taxon>Branchiopoda</taxon>
        <taxon>Diplostraca</taxon>
        <taxon>Cladocera</taxon>
        <taxon>Anomopoda</taxon>
        <taxon>Daphniidae</taxon>
        <taxon>Daphnia</taxon>
    </lineage>
</organism>
<dbReference type="InParanoid" id="E9H871"/>
<dbReference type="InterPro" id="IPR025476">
    <property type="entry name" value="Helitron_helicase-like"/>
</dbReference>
<dbReference type="EMBL" id="GL732603">
    <property type="protein sequence ID" value="EFX72080.1"/>
    <property type="molecule type" value="Genomic_DNA"/>
</dbReference>
<evidence type="ECO:0000313" key="2">
    <source>
        <dbReference type="EMBL" id="EFX72080.1"/>
    </source>
</evidence>
<dbReference type="AlphaFoldDB" id="E9H871"/>
<sequence>MNQFTGSMARESQFYFFLSNQRRRHEQPSLSLSRVKNTPKAFEKFENFVNNKDFHQATERAVKNPLGKDAQHILKSTAPYIQMSGKHVAFSPMERNDAMTSLCAITQRYGTPSVFLTVSPDDTHHPLTLRIAFPSTSNVKFPAKPEKFIEALINEDEEYDQVSISQLAIHKLVTDSPHASATVFKLIMEIYSVNYSKYHYRRQQKNYAIIK</sequence>
<dbReference type="Pfam" id="PF14214">
    <property type="entry name" value="Helitron_like_N"/>
    <property type="match status" value="1"/>
</dbReference>
<protein>
    <recommendedName>
        <fullName evidence="1">Helitron helicase-like domain-containing protein</fullName>
    </recommendedName>
</protein>
<keyword evidence="3" id="KW-1185">Reference proteome</keyword>